<keyword evidence="1" id="KW-0472">Membrane</keyword>
<proteinExistence type="predicted"/>
<sequence>MGSSGLLDLEKQFAFYGAYHSNKVNILIHVCFVWPIVFGIVSLLAYTNPLAPQLPVMAALPFHEYMVLNYSFIFTAVYAWFYIILEPKSGSLAAFLMILCWIGANAVAQHIPYASGWRIIAVSQVVCWSAQFIGHGVFEGRAPALLDNLVQAFLMAPYFVLLEVLHTIFHYEPYPGFTKNVQNKVGASIAEYRSKKAKAKRME</sequence>
<evidence type="ECO:0000313" key="4">
    <source>
        <dbReference type="Proteomes" id="UP000006727"/>
    </source>
</evidence>
<evidence type="ECO:0000313" key="2">
    <source>
        <dbReference type="EMBL" id="PNR37264.1"/>
    </source>
</evidence>
<reference evidence="3" key="3">
    <citation type="submission" date="2020-12" db="UniProtKB">
        <authorList>
            <consortium name="EnsemblPlants"/>
        </authorList>
    </citation>
    <scope>IDENTIFICATION</scope>
</reference>
<evidence type="ECO:0000256" key="1">
    <source>
        <dbReference type="SAM" id="Phobius"/>
    </source>
</evidence>
<dbReference type="Pfam" id="PF06127">
    <property type="entry name" value="Mpo1-like"/>
    <property type="match status" value="1"/>
</dbReference>
<dbReference type="EMBL" id="ABEU02000016">
    <property type="protein sequence ID" value="PNR37264.1"/>
    <property type="molecule type" value="Genomic_DNA"/>
</dbReference>
<dbReference type="Gramene" id="Pp3c16_2460V3.7">
    <property type="protein sequence ID" value="Pp3c16_2460V3.7"/>
    <property type="gene ID" value="Pp3c16_2460"/>
</dbReference>
<dbReference type="EnsemblPlants" id="Pp3c16_2460V3.6">
    <property type="protein sequence ID" value="Pp3c16_2460V3.6"/>
    <property type="gene ID" value="Pp3c16_2460"/>
</dbReference>
<dbReference type="GO" id="GO:0046521">
    <property type="term" value="P:sphingoid catabolic process"/>
    <property type="evidence" value="ECO:0000318"/>
    <property type="project" value="GO_Central"/>
</dbReference>
<protein>
    <submittedName>
        <fullName evidence="2 3">Uncharacterized protein</fullName>
    </submittedName>
</protein>
<dbReference type="PaxDb" id="3218-PP1S242_50V6.1"/>
<reference evidence="2 4" key="2">
    <citation type="journal article" date="2018" name="Plant J.">
        <title>The Physcomitrella patens chromosome-scale assembly reveals moss genome structure and evolution.</title>
        <authorList>
            <person name="Lang D."/>
            <person name="Ullrich K.K."/>
            <person name="Murat F."/>
            <person name="Fuchs J."/>
            <person name="Jenkins J."/>
            <person name="Haas F.B."/>
            <person name="Piednoel M."/>
            <person name="Gundlach H."/>
            <person name="Van Bel M."/>
            <person name="Meyberg R."/>
            <person name="Vives C."/>
            <person name="Morata J."/>
            <person name="Symeonidi A."/>
            <person name="Hiss M."/>
            <person name="Muchero W."/>
            <person name="Kamisugi Y."/>
            <person name="Saleh O."/>
            <person name="Blanc G."/>
            <person name="Decker E.L."/>
            <person name="van Gessel N."/>
            <person name="Grimwood J."/>
            <person name="Hayes R.D."/>
            <person name="Graham S.W."/>
            <person name="Gunter L.E."/>
            <person name="McDaniel S.F."/>
            <person name="Hoernstein S.N.W."/>
            <person name="Larsson A."/>
            <person name="Li F.W."/>
            <person name="Perroud P.F."/>
            <person name="Phillips J."/>
            <person name="Ranjan P."/>
            <person name="Rokshar D.S."/>
            <person name="Rothfels C.J."/>
            <person name="Schneider L."/>
            <person name="Shu S."/>
            <person name="Stevenson D.W."/>
            <person name="Thummler F."/>
            <person name="Tillich M."/>
            <person name="Villarreal Aguilar J.C."/>
            <person name="Widiez T."/>
            <person name="Wong G.K."/>
            <person name="Wymore A."/>
            <person name="Zhang Y."/>
            <person name="Zimmer A.D."/>
            <person name="Quatrano R.S."/>
            <person name="Mayer K.F.X."/>
            <person name="Goodstein D."/>
            <person name="Casacuberta J.M."/>
            <person name="Vandepoele K."/>
            <person name="Reski R."/>
            <person name="Cuming A.C."/>
            <person name="Tuskan G.A."/>
            <person name="Maumus F."/>
            <person name="Salse J."/>
            <person name="Schmutz J."/>
            <person name="Rensing S.A."/>
        </authorList>
    </citation>
    <scope>NUCLEOTIDE SEQUENCE [LARGE SCALE GENOMIC DNA]</scope>
    <source>
        <strain evidence="3 4">cv. Gransden 2004</strain>
    </source>
</reference>
<feature type="transmembrane region" description="Helical" evidence="1">
    <location>
        <begin position="92"/>
        <end position="111"/>
    </location>
</feature>
<keyword evidence="1" id="KW-1133">Transmembrane helix</keyword>
<dbReference type="RefSeq" id="XP_024399123.1">
    <property type="nucleotide sequence ID" value="XM_024543355.2"/>
</dbReference>
<dbReference type="OrthoDB" id="2124888at2759"/>
<dbReference type="RefSeq" id="XP_024399127.1">
    <property type="nucleotide sequence ID" value="XM_024543359.2"/>
</dbReference>
<dbReference type="PANTHER" id="PTHR28026:SF9">
    <property type="entry name" value="2-HYDROXY-PALMITIC ACID DIOXYGENASE MPO1"/>
    <property type="match status" value="1"/>
</dbReference>
<dbReference type="EnsemblPlants" id="Pp3c16_2460V3.7">
    <property type="protein sequence ID" value="Pp3c16_2460V3.7"/>
    <property type="gene ID" value="Pp3c16_2460"/>
</dbReference>
<dbReference type="OMA" id="ETHFAFY"/>
<dbReference type="InterPro" id="IPR009305">
    <property type="entry name" value="Mpo1-like"/>
</dbReference>
<dbReference type="EnsemblPlants" id="Pp3c16_2460V3.1">
    <property type="protein sequence ID" value="Pp3c16_2460V3.1"/>
    <property type="gene ID" value="Pp3c16_2460"/>
</dbReference>
<gene>
    <name evidence="3" type="primary">LOC112293667</name>
    <name evidence="2" type="ORF">PHYPA_020372</name>
</gene>
<dbReference type="GO" id="GO:0016020">
    <property type="term" value="C:membrane"/>
    <property type="evidence" value="ECO:0007669"/>
    <property type="project" value="GOC"/>
</dbReference>
<feature type="transmembrane region" description="Helical" evidence="1">
    <location>
        <begin position="150"/>
        <end position="169"/>
    </location>
</feature>
<keyword evidence="1" id="KW-0812">Transmembrane</keyword>
<dbReference type="eggNOG" id="KOG3292">
    <property type="taxonomic scope" value="Eukaryota"/>
</dbReference>
<dbReference type="Gramene" id="Pp3c16_2460V3.4">
    <property type="protein sequence ID" value="Pp3c16_2460V3.4"/>
    <property type="gene ID" value="Pp3c16_2460"/>
</dbReference>
<dbReference type="KEGG" id="ppp:112293667"/>
<dbReference type="GeneID" id="112293667"/>
<feature type="transmembrane region" description="Helical" evidence="1">
    <location>
        <begin position="67"/>
        <end position="85"/>
    </location>
</feature>
<dbReference type="RefSeq" id="XP_024399124.1">
    <property type="nucleotide sequence ID" value="XM_024543356.2"/>
</dbReference>
<dbReference type="Gramene" id="Pp3c16_2460V3.6">
    <property type="protein sequence ID" value="Pp3c16_2460V3.6"/>
    <property type="gene ID" value="Pp3c16_2460"/>
</dbReference>
<dbReference type="Proteomes" id="UP000006727">
    <property type="component" value="Chromosome 16"/>
</dbReference>
<dbReference type="FunCoup" id="A9TJ57">
    <property type="interactions" value="83"/>
</dbReference>
<dbReference type="EnsemblPlants" id="Pp3c16_2460V3.4">
    <property type="protein sequence ID" value="Pp3c16_2460V3.4"/>
    <property type="gene ID" value="Pp3c16_2460"/>
</dbReference>
<dbReference type="Gramene" id="Pp3c16_2460V3.1">
    <property type="protein sequence ID" value="Pp3c16_2460V3.1"/>
    <property type="gene ID" value="Pp3c16_2460"/>
</dbReference>
<organism evidence="2">
    <name type="scientific">Physcomitrium patens</name>
    <name type="common">Spreading-leaved earth moss</name>
    <name type="synonym">Physcomitrella patens</name>
    <dbReference type="NCBI Taxonomy" id="3218"/>
    <lineage>
        <taxon>Eukaryota</taxon>
        <taxon>Viridiplantae</taxon>
        <taxon>Streptophyta</taxon>
        <taxon>Embryophyta</taxon>
        <taxon>Bryophyta</taxon>
        <taxon>Bryophytina</taxon>
        <taxon>Bryopsida</taxon>
        <taxon>Funariidae</taxon>
        <taxon>Funariales</taxon>
        <taxon>Funariaceae</taxon>
        <taxon>Physcomitrium</taxon>
    </lineage>
</organism>
<evidence type="ECO:0000313" key="3">
    <source>
        <dbReference type="EnsemblPlants" id="Pp3c16_2460V3.1"/>
    </source>
</evidence>
<dbReference type="AlphaFoldDB" id="A9TJ57"/>
<dbReference type="PANTHER" id="PTHR28026">
    <property type="entry name" value="DUF962 DOMAIN PROTEIN (AFU_ORTHOLOGUE AFUA_8G05310)"/>
    <property type="match status" value="1"/>
</dbReference>
<dbReference type="Gramene" id="Pp3c16_2460V3.5">
    <property type="protein sequence ID" value="Pp3c16_2460V3.5"/>
    <property type="gene ID" value="Pp3c16_2460"/>
</dbReference>
<feature type="transmembrane region" description="Helical" evidence="1">
    <location>
        <begin position="26"/>
        <end position="47"/>
    </location>
</feature>
<dbReference type="Gramene" id="Pp3c16_2460V3.2">
    <property type="protein sequence ID" value="Pp3c16_2460V3.2"/>
    <property type="gene ID" value="Pp3c16_2460"/>
</dbReference>
<keyword evidence="4" id="KW-1185">Reference proteome</keyword>
<name>A9TJ57_PHYPA</name>
<dbReference type="RefSeq" id="XP_024399125.1">
    <property type="nucleotide sequence ID" value="XM_024543357.2"/>
</dbReference>
<dbReference type="EnsemblPlants" id="Pp3c16_2460V3.5">
    <property type="protein sequence ID" value="Pp3c16_2460V3.5"/>
    <property type="gene ID" value="Pp3c16_2460"/>
</dbReference>
<dbReference type="HOGENOM" id="CLU_081702_1_1_1"/>
<dbReference type="EnsemblPlants" id="Pp3c16_2460V3.2">
    <property type="protein sequence ID" value="Pp3c16_2460V3.2"/>
    <property type="gene ID" value="Pp3c16_2460"/>
</dbReference>
<dbReference type="RefSeq" id="XP_024399126.1">
    <property type="nucleotide sequence ID" value="XM_024543358.2"/>
</dbReference>
<dbReference type="EnsemblPlants" id="Pp3c16_2460V3.3">
    <property type="protein sequence ID" value="Pp3c16_2460V3.3"/>
    <property type="gene ID" value="Pp3c16_2460"/>
</dbReference>
<reference evidence="2 4" key="1">
    <citation type="journal article" date="2008" name="Science">
        <title>The Physcomitrella genome reveals evolutionary insights into the conquest of land by plants.</title>
        <authorList>
            <person name="Rensing S."/>
            <person name="Lang D."/>
            <person name="Zimmer A."/>
            <person name="Terry A."/>
            <person name="Salamov A."/>
            <person name="Shapiro H."/>
            <person name="Nishiyama T."/>
            <person name="Perroud P.-F."/>
            <person name="Lindquist E."/>
            <person name="Kamisugi Y."/>
            <person name="Tanahashi T."/>
            <person name="Sakakibara K."/>
            <person name="Fujita T."/>
            <person name="Oishi K."/>
            <person name="Shin-I T."/>
            <person name="Kuroki Y."/>
            <person name="Toyoda A."/>
            <person name="Suzuki Y."/>
            <person name="Hashimoto A."/>
            <person name="Yamaguchi K."/>
            <person name="Sugano A."/>
            <person name="Kohara Y."/>
            <person name="Fujiyama A."/>
            <person name="Anterola A."/>
            <person name="Aoki S."/>
            <person name="Ashton N."/>
            <person name="Barbazuk W.B."/>
            <person name="Barker E."/>
            <person name="Bennetzen J."/>
            <person name="Bezanilla M."/>
            <person name="Blankenship R."/>
            <person name="Cho S.H."/>
            <person name="Dutcher S."/>
            <person name="Estelle M."/>
            <person name="Fawcett J.A."/>
            <person name="Gundlach H."/>
            <person name="Hanada K."/>
            <person name="Heyl A."/>
            <person name="Hicks K.A."/>
            <person name="Hugh J."/>
            <person name="Lohr M."/>
            <person name="Mayer K."/>
            <person name="Melkozernov A."/>
            <person name="Murata T."/>
            <person name="Nelson D."/>
            <person name="Pils B."/>
            <person name="Prigge M."/>
            <person name="Reiss B."/>
            <person name="Renner T."/>
            <person name="Rombauts S."/>
            <person name="Rushton P."/>
            <person name="Sanderfoot A."/>
            <person name="Schween G."/>
            <person name="Shiu S.-H."/>
            <person name="Stueber K."/>
            <person name="Theodoulou F.L."/>
            <person name="Tu H."/>
            <person name="Van de Peer Y."/>
            <person name="Verrier P.J."/>
            <person name="Waters E."/>
            <person name="Wood A."/>
            <person name="Yang L."/>
            <person name="Cove D."/>
            <person name="Cuming A."/>
            <person name="Hasebe M."/>
            <person name="Lucas S."/>
            <person name="Mishler D.B."/>
            <person name="Reski R."/>
            <person name="Grigoriev I."/>
            <person name="Quatrano R.S."/>
            <person name="Boore J.L."/>
        </authorList>
    </citation>
    <scope>NUCLEOTIDE SEQUENCE [LARGE SCALE GENOMIC DNA]</scope>
    <source>
        <strain evidence="3 4">cv. Gransden 2004</strain>
    </source>
</reference>
<accession>A9TJ57</accession>
<dbReference type="Gramene" id="Pp3c16_2460V3.3">
    <property type="protein sequence ID" value="Pp3c16_2460V3.3"/>
    <property type="gene ID" value="Pp3c16_2460"/>
</dbReference>
<dbReference type="GO" id="GO:0005783">
    <property type="term" value="C:endoplasmic reticulum"/>
    <property type="evidence" value="ECO:0000318"/>
    <property type="project" value="GO_Central"/>
</dbReference>